<dbReference type="Proteomes" id="UP000199611">
    <property type="component" value="Unassembled WGS sequence"/>
</dbReference>
<dbReference type="AlphaFoldDB" id="A0A1I4TRZ8"/>
<dbReference type="STRING" id="39841.SAMN05660836_01478"/>
<evidence type="ECO:0000313" key="2">
    <source>
        <dbReference type="Proteomes" id="UP000199611"/>
    </source>
</evidence>
<dbReference type="RefSeq" id="WP_093394664.1">
    <property type="nucleotide sequence ID" value="NZ_FOUU01000004.1"/>
</dbReference>
<proteinExistence type="predicted"/>
<name>A0A1I4TRZ8_9BACT</name>
<dbReference type="EMBL" id="FOUU01000004">
    <property type="protein sequence ID" value="SFM79343.1"/>
    <property type="molecule type" value="Genomic_DNA"/>
</dbReference>
<reference evidence="1 2" key="1">
    <citation type="submission" date="2016-10" db="EMBL/GenBank/DDBJ databases">
        <authorList>
            <person name="de Groot N.N."/>
        </authorList>
    </citation>
    <scope>NUCLEOTIDE SEQUENCE [LARGE SCALE GENOMIC DNA]</scope>
    <source>
        <strain evidence="1 2">DSM 9990</strain>
    </source>
</reference>
<gene>
    <name evidence="1" type="ORF">SAMN05660836_01478</name>
</gene>
<sequence length="155" mass="18200">MCDIIWCKKCNTVNYLDPYCFWNWEGKVQCADCGEVYYIYMIQGHMYKGPEPRPGEKPDILPLYADKPLDGYTKILPGTEGKTRPYNCTPRHIYLGKADHRKFSIRNRPMRAWAPQPPSAGIAGSQGFYWDIKKLSPEVWEEYQEKIKRGEVRDW</sequence>
<accession>A0A1I4TRZ8</accession>
<dbReference type="OrthoDB" id="5505309at2"/>
<protein>
    <submittedName>
        <fullName evidence="1">Uncharacterized protein</fullName>
    </submittedName>
</protein>
<evidence type="ECO:0000313" key="1">
    <source>
        <dbReference type="EMBL" id="SFM79343.1"/>
    </source>
</evidence>
<keyword evidence="2" id="KW-1185">Reference proteome</keyword>
<organism evidence="1 2">
    <name type="scientific">Thermodesulforhabdus norvegica</name>
    <dbReference type="NCBI Taxonomy" id="39841"/>
    <lineage>
        <taxon>Bacteria</taxon>
        <taxon>Pseudomonadati</taxon>
        <taxon>Thermodesulfobacteriota</taxon>
        <taxon>Syntrophobacteria</taxon>
        <taxon>Syntrophobacterales</taxon>
        <taxon>Thermodesulforhabdaceae</taxon>
        <taxon>Thermodesulforhabdus</taxon>
    </lineage>
</organism>